<reference evidence="1 2" key="1">
    <citation type="submission" date="2014-04" db="EMBL/GenBank/DDBJ databases">
        <title>Evolutionary Origins and Diversification of the Mycorrhizal Mutualists.</title>
        <authorList>
            <consortium name="DOE Joint Genome Institute"/>
            <consortium name="Mycorrhizal Genomics Consortium"/>
            <person name="Kohler A."/>
            <person name="Kuo A."/>
            <person name="Nagy L.G."/>
            <person name="Floudas D."/>
            <person name="Copeland A."/>
            <person name="Barry K.W."/>
            <person name="Cichocki N."/>
            <person name="Veneault-Fourrey C."/>
            <person name="LaButti K."/>
            <person name="Lindquist E.A."/>
            <person name="Lipzen A."/>
            <person name="Lundell T."/>
            <person name="Morin E."/>
            <person name="Murat C."/>
            <person name="Riley R."/>
            <person name="Ohm R."/>
            <person name="Sun H."/>
            <person name="Tunlid A."/>
            <person name="Henrissat B."/>
            <person name="Grigoriev I.V."/>
            <person name="Hibbett D.S."/>
            <person name="Martin F."/>
        </authorList>
    </citation>
    <scope>NUCLEOTIDE SEQUENCE [LARGE SCALE GENOMIC DNA]</scope>
    <source>
        <strain evidence="1 2">FD-317 M1</strain>
    </source>
</reference>
<dbReference type="Proteomes" id="UP000053593">
    <property type="component" value="Unassembled WGS sequence"/>
</dbReference>
<dbReference type="HOGENOM" id="CLU_018544_3_1_1"/>
<dbReference type="OrthoDB" id="3229088at2759"/>
<evidence type="ECO:0000313" key="2">
    <source>
        <dbReference type="Proteomes" id="UP000053593"/>
    </source>
</evidence>
<organism evidence="1 2">
    <name type="scientific">Collybiopsis luxurians FD-317 M1</name>
    <dbReference type="NCBI Taxonomy" id="944289"/>
    <lineage>
        <taxon>Eukaryota</taxon>
        <taxon>Fungi</taxon>
        <taxon>Dikarya</taxon>
        <taxon>Basidiomycota</taxon>
        <taxon>Agaricomycotina</taxon>
        <taxon>Agaricomycetes</taxon>
        <taxon>Agaricomycetidae</taxon>
        <taxon>Agaricales</taxon>
        <taxon>Marasmiineae</taxon>
        <taxon>Omphalotaceae</taxon>
        <taxon>Collybiopsis</taxon>
        <taxon>Collybiopsis luxurians</taxon>
    </lineage>
</organism>
<accession>A0A0D0C9I4</accession>
<keyword evidence="2" id="KW-1185">Reference proteome</keyword>
<gene>
    <name evidence="1" type="ORF">GYMLUDRAFT_117023</name>
</gene>
<evidence type="ECO:0000313" key="1">
    <source>
        <dbReference type="EMBL" id="KIK59144.1"/>
    </source>
</evidence>
<feature type="non-terminal residue" evidence="1">
    <location>
        <position position="137"/>
    </location>
</feature>
<name>A0A0D0C9I4_9AGAR</name>
<proteinExistence type="predicted"/>
<dbReference type="AlphaFoldDB" id="A0A0D0C9I4"/>
<evidence type="ECO:0008006" key="3">
    <source>
        <dbReference type="Google" id="ProtNLM"/>
    </source>
</evidence>
<feature type="non-terminal residue" evidence="1">
    <location>
        <position position="1"/>
    </location>
</feature>
<sequence>DLKDVKSAGRDMEGHQSCILEYTSQFRSLLSPIRKVPEEILQHIFDDCCDVNYFVVSNTPSEAEFLRGKPAMILSNVCTRWRENAIAMPSIWARISFEWNCYTTIDDHDASKYEHLLSNFLSRSLRRPLTIDLTLNE</sequence>
<protein>
    <recommendedName>
        <fullName evidence="3">F-box domain-containing protein</fullName>
    </recommendedName>
</protein>
<dbReference type="EMBL" id="KN834781">
    <property type="protein sequence ID" value="KIK59144.1"/>
    <property type="molecule type" value="Genomic_DNA"/>
</dbReference>